<evidence type="ECO:0000256" key="1">
    <source>
        <dbReference type="SAM" id="Phobius"/>
    </source>
</evidence>
<reference evidence="2" key="2">
    <citation type="submission" date="2021-04" db="EMBL/GenBank/DDBJ databases">
        <authorList>
            <person name="Gilroy R."/>
        </authorList>
    </citation>
    <scope>NUCLEOTIDE SEQUENCE</scope>
    <source>
        <strain evidence="2">ChiW4-1371</strain>
    </source>
</reference>
<name>A0A9D2GTK5_9BACT</name>
<proteinExistence type="predicted"/>
<keyword evidence="1" id="KW-0812">Transmembrane</keyword>
<accession>A0A9D2GTK5</accession>
<comment type="caution">
    <text evidence="2">The sequence shown here is derived from an EMBL/GenBank/DDBJ whole genome shotgun (WGS) entry which is preliminary data.</text>
</comment>
<sequence>MGSNSEENKESVSSYKLLWQSLPANFRRFIIVVFIVLLCSAALSVFYFRDAVGELKFMSQQIDKNLSGEQVNK</sequence>
<gene>
    <name evidence="2" type="ORF">H9804_07415</name>
</gene>
<keyword evidence="1" id="KW-1133">Transmembrane helix</keyword>
<evidence type="ECO:0000313" key="2">
    <source>
        <dbReference type="EMBL" id="HIZ89758.1"/>
    </source>
</evidence>
<reference evidence="2" key="1">
    <citation type="journal article" date="2021" name="PeerJ">
        <title>Extensive microbial diversity within the chicken gut microbiome revealed by metagenomics and culture.</title>
        <authorList>
            <person name="Gilroy R."/>
            <person name="Ravi A."/>
            <person name="Getino M."/>
            <person name="Pursley I."/>
            <person name="Horton D.L."/>
            <person name="Alikhan N.F."/>
            <person name="Baker D."/>
            <person name="Gharbi K."/>
            <person name="Hall N."/>
            <person name="Watson M."/>
            <person name="Adriaenssens E.M."/>
            <person name="Foster-Nyarko E."/>
            <person name="Jarju S."/>
            <person name="Secka A."/>
            <person name="Antonio M."/>
            <person name="Oren A."/>
            <person name="Chaudhuri R.R."/>
            <person name="La Ragione R."/>
            <person name="Hildebrand F."/>
            <person name="Pallen M.J."/>
        </authorList>
    </citation>
    <scope>NUCLEOTIDE SEQUENCE</scope>
    <source>
        <strain evidence="2">ChiW4-1371</strain>
    </source>
</reference>
<protein>
    <submittedName>
        <fullName evidence="2">Uncharacterized protein</fullName>
    </submittedName>
</protein>
<dbReference type="Proteomes" id="UP000824176">
    <property type="component" value="Unassembled WGS sequence"/>
</dbReference>
<feature type="transmembrane region" description="Helical" evidence="1">
    <location>
        <begin position="29"/>
        <end position="48"/>
    </location>
</feature>
<organism evidence="2 3">
    <name type="scientific">Candidatus Mucispirillum faecigallinarum</name>
    <dbReference type="NCBI Taxonomy" id="2838699"/>
    <lineage>
        <taxon>Bacteria</taxon>
        <taxon>Pseudomonadati</taxon>
        <taxon>Deferribacterota</taxon>
        <taxon>Deferribacteres</taxon>
        <taxon>Deferribacterales</taxon>
        <taxon>Mucispirillaceae</taxon>
        <taxon>Mucispirillum</taxon>
    </lineage>
</organism>
<evidence type="ECO:0000313" key="3">
    <source>
        <dbReference type="Proteomes" id="UP000824176"/>
    </source>
</evidence>
<dbReference type="EMBL" id="DXAQ01000115">
    <property type="protein sequence ID" value="HIZ89758.1"/>
    <property type="molecule type" value="Genomic_DNA"/>
</dbReference>
<dbReference type="AlphaFoldDB" id="A0A9D2GTK5"/>
<keyword evidence="1" id="KW-0472">Membrane</keyword>